<feature type="binding site" evidence="14">
    <location>
        <position position="178"/>
    </location>
    <ligand>
        <name>substrate</name>
    </ligand>
</feature>
<evidence type="ECO:0000256" key="8">
    <source>
        <dbReference type="ARBA" id="ARBA00022723"/>
    </source>
</evidence>
<dbReference type="NCBIfam" id="TIGR01163">
    <property type="entry name" value="rpe"/>
    <property type="match status" value="1"/>
</dbReference>
<feature type="binding site" evidence="14">
    <location>
        <begin position="143"/>
        <end position="146"/>
    </location>
    <ligand>
        <name>substrate</name>
    </ligand>
</feature>
<dbReference type="NCBIfam" id="NF004076">
    <property type="entry name" value="PRK05581.1-4"/>
    <property type="match status" value="1"/>
</dbReference>
<evidence type="ECO:0000256" key="9">
    <source>
        <dbReference type="ARBA" id="ARBA00023235"/>
    </source>
</evidence>
<feature type="binding site" evidence="10 13">
    <location>
        <position position="67"/>
    </location>
    <ligand>
        <name>a divalent metal cation</name>
        <dbReference type="ChEBI" id="CHEBI:60240"/>
    </ligand>
</feature>
<dbReference type="FunFam" id="3.20.20.70:FF:000004">
    <property type="entry name" value="Ribulose-phosphate 3-epimerase"/>
    <property type="match status" value="1"/>
</dbReference>
<dbReference type="EMBL" id="JADINF010000096">
    <property type="protein sequence ID" value="MBO8424117.1"/>
    <property type="molecule type" value="Genomic_DNA"/>
</dbReference>
<comment type="cofactor">
    <cofactor evidence="10 13">
        <name>a divalent metal cation</name>
        <dbReference type="ChEBI" id="CHEBI:60240"/>
    </cofactor>
    <text evidence="10 13">Binds 1 divalent metal cation per subunit.</text>
</comment>
<keyword evidence="13" id="KW-0862">Zinc</keyword>
<dbReference type="InterPro" id="IPR000056">
    <property type="entry name" value="Ribul_P_3_epim-like"/>
</dbReference>
<evidence type="ECO:0000256" key="1">
    <source>
        <dbReference type="ARBA" id="ARBA00001782"/>
    </source>
</evidence>
<organism evidence="15 16">
    <name type="scientific">Candidatus Stercoripulliclostridium pullicola</name>
    <dbReference type="NCBI Taxonomy" id="2840953"/>
    <lineage>
        <taxon>Bacteria</taxon>
        <taxon>Bacillati</taxon>
        <taxon>Bacillota</taxon>
        <taxon>Clostridia</taxon>
        <taxon>Eubacteriales</taxon>
        <taxon>Candidatus Stercoripulliclostridium</taxon>
    </lineage>
</organism>
<evidence type="ECO:0000256" key="11">
    <source>
        <dbReference type="PIRNR" id="PIRNR001461"/>
    </source>
</evidence>
<feature type="binding site" evidence="10 14">
    <location>
        <position position="67"/>
    </location>
    <ligand>
        <name>substrate</name>
    </ligand>
</feature>
<evidence type="ECO:0000256" key="14">
    <source>
        <dbReference type="PIRSR" id="PIRSR001461-3"/>
    </source>
</evidence>
<dbReference type="GO" id="GO:0006098">
    <property type="term" value="P:pentose-phosphate shunt"/>
    <property type="evidence" value="ECO:0007669"/>
    <property type="project" value="UniProtKB-UniRule"/>
</dbReference>
<evidence type="ECO:0000313" key="16">
    <source>
        <dbReference type="Proteomes" id="UP000727857"/>
    </source>
</evidence>
<accession>A0A940DHA1</accession>
<dbReference type="EC" id="5.1.3.1" evidence="7 10"/>
<evidence type="ECO:0000256" key="5">
    <source>
        <dbReference type="ARBA" id="ARBA00001954"/>
    </source>
</evidence>
<evidence type="ECO:0000256" key="4">
    <source>
        <dbReference type="ARBA" id="ARBA00001947"/>
    </source>
</evidence>
<comment type="caution">
    <text evidence="15">The sequence shown here is derived from an EMBL/GenBank/DDBJ whole genome shotgun (WGS) entry which is preliminary data.</text>
</comment>
<keyword evidence="8 10" id="KW-0479">Metal-binding</keyword>
<dbReference type="SUPFAM" id="SSF51366">
    <property type="entry name" value="Ribulose-phoshate binding barrel"/>
    <property type="match status" value="1"/>
</dbReference>
<comment type="catalytic activity">
    <reaction evidence="1 10 11">
        <text>D-ribulose 5-phosphate = D-xylulose 5-phosphate</text>
        <dbReference type="Rhea" id="RHEA:13677"/>
        <dbReference type="ChEBI" id="CHEBI:57737"/>
        <dbReference type="ChEBI" id="CHEBI:58121"/>
        <dbReference type="EC" id="5.1.3.1"/>
    </reaction>
</comment>
<reference evidence="15" key="2">
    <citation type="journal article" date="2021" name="PeerJ">
        <title>Extensive microbial diversity within the chicken gut microbiome revealed by metagenomics and culture.</title>
        <authorList>
            <person name="Gilroy R."/>
            <person name="Ravi A."/>
            <person name="Getino M."/>
            <person name="Pursley I."/>
            <person name="Horton D.L."/>
            <person name="Alikhan N.F."/>
            <person name="Baker D."/>
            <person name="Gharbi K."/>
            <person name="Hall N."/>
            <person name="Watson M."/>
            <person name="Adriaenssens E.M."/>
            <person name="Foster-Nyarko E."/>
            <person name="Jarju S."/>
            <person name="Secka A."/>
            <person name="Antonio M."/>
            <person name="Oren A."/>
            <person name="Chaudhuri R.R."/>
            <person name="La Ragione R."/>
            <person name="Hildebrand F."/>
            <person name="Pallen M.J."/>
        </authorList>
    </citation>
    <scope>NUCLEOTIDE SEQUENCE</scope>
    <source>
        <strain evidence="15">517</strain>
    </source>
</reference>
<dbReference type="InterPro" id="IPR013785">
    <property type="entry name" value="Aldolase_TIM"/>
</dbReference>
<dbReference type="GO" id="GO:0005737">
    <property type="term" value="C:cytoplasm"/>
    <property type="evidence" value="ECO:0007669"/>
    <property type="project" value="UniProtKB-ARBA"/>
</dbReference>
<sequence length="218" mass="23690">MNDIIVSPSILAGDFANMEKSVRALGDWGADYVHCDVMDGVYVKNLTFGMPMIAAIKKISPLPLDVHLMITEPERYVAEFVRCGADIVTFHPDASKRPAETLDEIRALGAKAGIVINPNVSFDEYKHLLVKCDVLLVMSVYAGLGGQKFIPETLDTVRAAVKYIKENALDVIIEIDGGVGESNAAIVREAGVRMIVAGSAVYKSDDPARTVRVLRGER</sequence>
<dbReference type="Pfam" id="PF00834">
    <property type="entry name" value="Ribul_P_3_epim"/>
    <property type="match status" value="1"/>
</dbReference>
<keyword evidence="13" id="KW-0464">Manganese</keyword>
<feature type="active site" description="Proton donor" evidence="10 12">
    <location>
        <position position="176"/>
    </location>
</feature>
<comment type="caution">
    <text evidence="10">Lacks conserved residue(s) required for the propagation of feature annotation.</text>
</comment>
<feature type="binding site" evidence="10 13">
    <location>
        <position position="34"/>
    </location>
    <ligand>
        <name>a divalent metal cation</name>
        <dbReference type="ChEBI" id="CHEBI:60240"/>
    </ligand>
</feature>
<feature type="binding site" evidence="10 14">
    <location>
        <position position="9"/>
    </location>
    <ligand>
        <name>substrate</name>
    </ligand>
</feature>
<keyword evidence="13" id="KW-0170">Cobalt</keyword>
<dbReference type="PIRSF" id="PIRSF001461">
    <property type="entry name" value="RPE"/>
    <property type="match status" value="1"/>
</dbReference>
<comment type="pathway">
    <text evidence="10">Carbohydrate degradation.</text>
</comment>
<evidence type="ECO:0000256" key="13">
    <source>
        <dbReference type="PIRSR" id="PIRSR001461-2"/>
    </source>
</evidence>
<comment type="cofactor">
    <cofactor evidence="3">
        <name>Co(2+)</name>
        <dbReference type="ChEBI" id="CHEBI:48828"/>
    </cofactor>
</comment>
<protein>
    <recommendedName>
        <fullName evidence="7 10">Ribulose-phosphate 3-epimerase</fullName>
        <ecNumber evidence="7 10">5.1.3.1</ecNumber>
    </recommendedName>
</protein>
<evidence type="ECO:0000256" key="2">
    <source>
        <dbReference type="ARBA" id="ARBA00001936"/>
    </source>
</evidence>
<evidence type="ECO:0000256" key="3">
    <source>
        <dbReference type="ARBA" id="ARBA00001941"/>
    </source>
</evidence>
<feature type="active site" description="Proton acceptor" evidence="10 12">
    <location>
        <position position="36"/>
    </location>
</feature>
<comment type="cofactor">
    <cofactor evidence="2">
        <name>Mn(2+)</name>
        <dbReference type="ChEBI" id="CHEBI:29035"/>
    </cofactor>
</comment>
<dbReference type="PANTHER" id="PTHR11749">
    <property type="entry name" value="RIBULOSE-5-PHOSPHATE-3-EPIMERASE"/>
    <property type="match status" value="1"/>
</dbReference>
<reference evidence="15" key="1">
    <citation type="submission" date="2020-10" db="EMBL/GenBank/DDBJ databases">
        <authorList>
            <person name="Gilroy R."/>
        </authorList>
    </citation>
    <scope>NUCLEOTIDE SEQUENCE</scope>
    <source>
        <strain evidence="15">517</strain>
    </source>
</reference>
<evidence type="ECO:0000256" key="7">
    <source>
        <dbReference type="ARBA" id="ARBA00013188"/>
    </source>
</evidence>
<evidence type="ECO:0000313" key="15">
    <source>
        <dbReference type="EMBL" id="MBO8424117.1"/>
    </source>
</evidence>
<dbReference type="Proteomes" id="UP000727857">
    <property type="component" value="Unassembled WGS sequence"/>
</dbReference>
<feature type="binding site" evidence="10">
    <location>
        <begin position="176"/>
        <end position="178"/>
    </location>
    <ligand>
        <name>substrate</name>
    </ligand>
</feature>
<feature type="binding site" evidence="10 14">
    <location>
        <begin position="198"/>
        <end position="199"/>
    </location>
    <ligand>
        <name>substrate</name>
    </ligand>
</feature>
<gene>
    <name evidence="10 15" type="primary">rpe</name>
    <name evidence="15" type="ORF">IAB16_03790</name>
</gene>
<dbReference type="GO" id="GO:0004750">
    <property type="term" value="F:D-ribulose-phosphate 3-epimerase activity"/>
    <property type="evidence" value="ECO:0007669"/>
    <property type="project" value="UniProtKB-UniRule"/>
</dbReference>
<dbReference type="AlphaFoldDB" id="A0A940DHA1"/>
<dbReference type="HAMAP" id="MF_02227">
    <property type="entry name" value="RPE"/>
    <property type="match status" value="1"/>
</dbReference>
<dbReference type="GO" id="GO:0019323">
    <property type="term" value="P:pentose catabolic process"/>
    <property type="evidence" value="ECO:0007669"/>
    <property type="project" value="UniProtKB-UniRule"/>
</dbReference>
<feature type="binding site" evidence="10 13">
    <location>
        <position position="36"/>
    </location>
    <ligand>
        <name>a divalent metal cation</name>
        <dbReference type="ChEBI" id="CHEBI:60240"/>
    </ligand>
</feature>
<dbReference type="InterPro" id="IPR011060">
    <property type="entry name" value="RibuloseP-bd_barrel"/>
</dbReference>
<dbReference type="Gene3D" id="3.20.20.70">
    <property type="entry name" value="Aldolase class I"/>
    <property type="match status" value="1"/>
</dbReference>
<dbReference type="InterPro" id="IPR026019">
    <property type="entry name" value="Ribul_P_3_epim"/>
</dbReference>
<feature type="binding site" evidence="10 13">
    <location>
        <position position="176"/>
    </location>
    <ligand>
        <name>a divalent metal cation</name>
        <dbReference type="ChEBI" id="CHEBI:60240"/>
    </ligand>
</feature>
<proteinExistence type="inferred from homology"/>
<comment type="function">
    <text evidence="10">Catalyzes the reversible epimerization of D-ribulose 5-phosphate to D-xylulose 5-phosphate.</text>
</comment>
<comment type="cofactor">
    <cofactor evidence="5">
        <name>Fe(2+)</name>
        <dbReference type="ChEBI" id="CHEBI:29033"/>
    </cofactor>
</comment>
<evidence type="ECO:0000256" key="6">
    <source>
        <dbReference type="ARBA" id="ARBA00009541"/>
    </source>
</evidence>
<keyword evidence="9 10" id="KW-0413">Isomerase</keyword>
<evidence type="ECO:0000256" key="12">
    <source>
        <dbReference type="PIRSR" id="PIRSR001461-1"/>
    </source>
</evidence>
<comment type="cofactor">
    <cofactor evidence="4">
        <name>Zn(2+)</name>
        <dbReference type="ChEBI" id="CHEBI:29105"/>
    </cofactor>
</comment>
<dbReference type="CDD" id="cd00429">
    <property type="entry name" value="RPE"/>
    <property type="match status" value="1"/>
</dbReference>
<evidence type="ECO:0000256" key="10">
    <source>
        <dbReference type="HAMAP-Rule" id="MF_02227"/>
    </source>
</evidence>
<dbReference type="GO" id="GO:0046872">
    <property type="term" value="F:metal ion binding"/>
    <property type="evidence" value="ECO:0007669"/>
    <property type="project" value="UniProtKB-UniRule"/>
</dbReference>
<comment type="similarity">
    <text evidence="6 10 11">Belongs to the ribulose-phosphate 3-epimerase family.</text>
</comment>
<name>A0A940DHA1_9FIRM</name>
<keyword evidence="10 11" id="KW-0119">Carbohydrate metabolism</keyword>